<dbReference type="InterPro" id="IPR022190">
    <property type="entry name" value="DUF3716"/>
</dbReference>
<sequence>MDQSPAHPEFPRLAPGLAINQVTNAVMDFGTHPRAGAQAHALHLLRVDRNLDFRRNPYMHNHINRLRDWTPSSFQQQYMEASMVQTMGTTVVDRNSGKEVECTRCSNLPHEGPQGPFTSCRVMLGNRPDGQRWLLGACANCYYHRKGRQCSFRNPTVGDGPPSPVKPADGNGPGDEGDDDDDGGPSTGGGGDKACESKTEVKNESAIKQAPKAREFLQVFKPDSPDLTSCRDTSIIQPRIVMNKNQSAIIVLLRSEDDDAWNDIDVDVYGSLDEKSRAGWSRSSPLMPRWIEVLASLTPDLYKFPLTQIVANISFSDPTPRPKLEKLQLHDPNLKTRNSDIGCEESQFRNGLGLKVMECASHKNAVLFPESRVLHAIYLLAAKIATPTSGGIYGSKVVQAVSQ</sequence>
<keyword evidence="3" id="KW-1185">Reference proteome</keyword>
<evidence type="ECO:0000313" key="3">
    <source>
        <dbReference type="Proteomes" id="UP001595075"/>
    </source>
</evidence>
<dbReference type="Pfam" id="PF12511">
    <property type="entry name" value="DUF3716"/>
    <property type="match status" value="1"/>
</dbReference>
<reference evidence="2 3" key="1">
    <citation type="journal article" date="2024" name="Commun. Biol.">
        <title>Comparative genomic analysis of thermophilic fungi reveals convergent evolutionary adaptations and gene losses.</title>
        <authorList>
            <person name="Steindorff A.S."/>
            <person name="Aguilar-Pontes M.V."/>
            <person name="Robinson A.J."/>
            <person name="Andreopoulos B."/>
            <person name="LaButti K."/>
            <person name="Kuo A."/>
            <person name="Mondo S."/>
            <person name="Riley R."/>
            <person name="Otillar R."/>
            <person name="Haridas S."/>
            <person name="Lipzen A."/>
            <person name="Grimwood J."/>
            <person name="Schmutz J."/>
            <person name="Clum A."/>
            <person name="Reid I.D."/>
            <person name="Moisan M.C."/>
            <person name="Butler G."/>
            <person name="Nguyen T.T.M."/>
            <person name="Dewar K."/>
            <person name="Conant G."/>
            <person name="Drula E."/>
            <person name="Henrissat B."/>
            <person name="Hansel C."/>
            <person name="Singer S."/>
            <person name="Hutchinson M.I."/>
            <person name="de Vries R.P."/>
            <person name="Natvig D.O."/>
            <person name="Powell A.J."/>
            <person name="Tsang A."/>
            <person name="Grigoriev I.V."/>
        </authorList>
    </citation>
    <scope>NUCLEOTIDE SEQUENCE [LARGE SCALE GENOMIC DNA]</scope>
    <source>
        <strain evidence="2 3">CBS 494.80</strain>
    </source>
</reference>
<comment type="caution">
    <text evidence="2">The sequence shown here is derived from an EMBL/GenBank/DDBJ whole genome shotgun (WGS) entry which is preliminary data.</text>
</comment>
<dbReference type="EMBL" id="JAZHXI010000010">
    <property type="protein sequence ID" value="KAL2066807.1"/>
    <property type="molecule type" value="Genomic_DNA"/>
</dbReference>
<protein>
    <submittedName>
        <fullName evidence="2">Uncharacterized protein</fullName>
    </submittedName>
</protein>
<name>A0ABR4CAW2_9HELO</name>
<feature type="compositionally biased region" description="Basic and acidic residues" evidence="1">
    <location>
        <begin position="193"/>
        <end position="205"/>
    </location>
</feature>
<evidence type="ECO:0000313" key="2">
    <source>
        <dbReference type="EMBL" id="KAL2066807.1"/>
    </source>
</evidence>
<dbReference type="Proteomes" id="UP001595075">
    <property type="component" value="Unassembled WGS sequence"/>
</dbReference>
<proteinExistence type="predicted"/>
<evidence type="ECO:0000256" key="1">
    <source>
        <dbReference type="SAM" id="MobiDB-lite"/>
    </source>
</evidence>
<feature type="region of interest" description="Disordered" evidence="1">
    <location>
        <begin position="153"/>
        <end position="207"/>
    </location>
</feature>
<gene>
    <name evidence="2" type="ORF">VTL71DRAFT_1231</name>
</gene>
<organism evidence="2 3">
    <name type="scientific">Oculimacula yallundae</name>
    <dbReference type="NCBI Taxonomy" id="86028"/>
    <lineage>
        <taxon>Eukaryota</taxon>
        <taxon>Fungi</taxon>
        <taxon>Dikarya</taxon>
        <taxon>Ascomycota</taxon>
        <taxon>Pezizomycotina</taxon>
        <taxon>Leotiomycetes</taxon>
        <taxon>Helotiales</taxon>
        <taxon>Ploettnerulaceae</taxon>
        <taxon>Oculimacula</taxon>
    </lineage>
</organism>
<accession>A0ABR4CAW2</accession>